<evidence type="ECO:0000313" key="2">
    <source>
        <dbReference type="EMBL" id="MPC32608.1"/>
    </source>
</evidence>
<organism evidence="2 3">
    <name type="scientific">Portunus trituberculatus</name>
    <name type="common">Swimming crab</name>
    <name type="synonym">Neptunus trituberculatus</name>
    <dbReference type="NCBI Taxonomy" id="210409"/>
    <lineage>
        <taxon>Eukaryota</taxon>
        <taxon>Metazoa</taxon>
        <taxon>Ecdysozoa</taxon>
        <taxon>Arthropoda</taxon>
        <taxon>Crustacea</taxon>
        <taxon>Multicrustacea</taxon>
        <taxon>Malacostraca</taxon>
        <taxon>Eumalacostraca</taxon>
        <taxon>Eucarida</taxon>
        <taxon>Decapoda</taxon>
        <taxon>Pleocyemata</taxon>
        <taxon>Brachyura</taxon>
        <taxon>Eubrachyura</taxon>
        <taxon>Portunoidea</taxon>
        <taxon>Portunidae</taxon>
        <taxon>Portuninae</taxon>
        <taxon>Portunus</taxon>
    </lineage>
</organism>
<proteinExistence type="predicted"/>
<evidence type="ECO:0000313" key="3">
    <source>
        <dbReference type="Proteomes" id="UP000324222"/>
    </source>
</evidence>
<feature type="region of interest" description="Disordered" evidence="1">
    <location>
        <begin position="1"/>
        <end position="64"/>
    </location>
</feature>
<gene>
    <name evidence="2" type="ORF">E2C01_025928</name>
</gene>
<feature type="compositionally biased region" description="Basic and acidic residues" evidence="1">
    <location>
        <begin position="76"/>
        <end position="92"/>
    </location>
</feature>
<feature type="region of interest" description="Disordered" evidence="1">
    <location>
        <begin position="73"/>
        <end position="92"/>
    </location>
</feature>
<accession>A0A5B7EGR7</accession>
<dbReference type="Proteomes" id="UP000324222">
    <property type="component" value="Unassembled WGS sequence"/>
</dbReference>
<reference evidence="2 3" key="1">
    <citation type="submission" date="2019-05" db="EMBL/GenBank/DDBJ databases">
        <title>Another draft genome of Portunus trituberculatus and its Hox gene families provides insights of decapod evolution.</title>
        <authorList>
            <person name="Jeong J.-H."/>
            <person name="Song I."/>
            <person name="Kim S."/>
            <person name="Choi T."/>
            <person name="Kim D."/>
            <person name="Ryu S."/>
            <person name="Kim W."/>
        </authorList>
    </citation>
    <scope>NUCLEOTIDE SEQUENCE [LARGE SCALE GENOMIC DNA]</scope>
    <source>
        <tissue evidence="2">Muscle</tissue>
    </source>
</reference>
<feature type="compositionally biased region" description="Low complexity" evidence="1">
    <location>
        <begin position="49"/>
        <end position="64"/>
    </location>
</feature>
<protein>
    <submittedName>
        <fullName evidence="2">Uncharacterized protein</fullName>
    </submittedName>
</protein>
<comment type="caution">
    <text evidence="2">The sequence shown here is derived from an EMBL/GenBank/DDBJ whole genome shotgun (WGS) entry which is preliminary data.</text>
</comment>
<sequence length="92" mass="10103">MRQCGEAPPPQLHYLASDAVSVPPDTNTFTEDGPAARRRRHTSDAKVTLSHPSPSPGLISLSSPITRLCEGDEGEEIRHEKGSMRQDERLVK</sequence>
<keyword evidence="3" id="KW-1185">Reference proteome</keyword>
<evidence type="ECO:0000256" key="1">
    <source>
        <dbReference type="SAM" id="MobiDB-lite"/>
    </source>
</evidence>
<name>A0A5B7EGR7_PORTR</name>
<dbReference type="EMBL" id="VSRR010002660">
    <property type="protein sequence ID" value="MPC32608.1"/>
    <property type="molecule type" value="Genomic_DNA"/>
</dbReference>
<dbReference type="AlphaFoldDB" id="A0A5B7EGR7"/>